<accession>A0ABD3VR10</accession>
<evidence type="ECO:0000256" key="6">
    <source>
        <dbReference type="ARBA" id="ARBA00023015"/>
    </source>
</evidence>
<evidence type="ECO:0000256" key="4">
    <source>
        <dbReference type="ARBA" id="ARBA00022771"/>
    </source>
</evidence>
<dbReference type="SUPFAM" id="SSF57667">
    <property type="entry name" value="beta-beta-alpha zinc fingers"/>
    <property type="match status" value="1"/>
</dbReference>
<dbReference type="InterPro" id="IPR036236">
    <property type="entry name" value="Znf_C2H2_sf"/>
</dbReference>
<dbReference type="Pfam" id="PF12874">
    <property type="entry name" value="zf-met"/>
    <property type="match status" value="1"/>
</dbReference>
<evidence type="ECO:0000256" key="8">
    <source>
        <dbReference type="ARBA" id="ARBA00023242"/>
    </source>
</evidence>
<organism evidence="11 12">
    <name type="scientific">Sinanodonta woodiana</name>
    <name type="common">Chinese pond mussel</name>
    <name type="synonym">Anodonta woodiana</name>
    <dbReference type="NCBI Taxonomy" id="1069815"/>
    <lineage>
        <taxon>Eukaryota</taxon>
        <taxon>Metazoa</taxon>
        <taxon>Spiralia</taxon>
        <taxon>Lophotrochozoa</taxon>
        <taxon>Mollusca</taxon>
        <taxon>Bivalvia</taxon>
        <taxon>Autobranchia</taxon>
        <taxon>Heteroconchia</taxon>
        <taxon>Palaeoheterodonta</taxon>
        <taxon>Unionida</taxon>
        <taxon>Unionoidea</taxon>
        <taxon>Unionidae</taxon>
        <taxon>Unioninae</taxon>
        <taxon>Sinanodonta</taxon>
    </lineage>
</organism>
<dbReference type="PANTHER" id="PTHR24399">
    <property type="entry name" value="ZINC FINGER AND BTB DOMAIN-CONTAINING"/>
    <property type="match status" value="1"/>
</dbReference>
<dbReference type="Gene3D" id="3.30.160.60">
    <property type="entry name" value="Classic Zinc Finger"/>
    <property type="match status" value="2"/>
</dbReference>
<dbReference type="Proteomes" id="UP001634394">
    <property type="component" value="Unassembled WGS sequence"/>
</dbReference>
<dbReference type="PROSITE" id="PS00028">
    <property type="entry name" value="ZINC_FINGER_C2H2_1"/>
    <property type="match status" value="1"/>
</dbReference>
<evidence type="ECO:0000256" key="3">
    <source>
        <dbReference type="ARBA" id="ARBA00022737"/>
    </source>
</evidence>
<keyword evidence="12" id="KW-1185">Reference proteome</keyword>
<keyword evidence="2" id="KW-0479">Metal-binding</keyword>
<dbReference type="InterPro" id="IPR013087">
    <property type="entry name" value="Znf_C2H2_type"/>
</dbReference>
<evidence type="ECO:0000256" key="7">
    <source>
        <dbReference type="ARBA" id="ARBA00023163"/>
    </source>
</evidence>
<protein>
    <recommendedName>
        <fullName evidence="10">C2H2-type domain-containing protein</fullName>
    </recommendedName>
</protein>
<feature type="domain" description="C2H2-type" evidence="10">
    <location>
        <begin position="14"/>
        <end position="41"/>
    </location>
</feature>
<evidence type="ECO:0000259" key="10">
    <source>
        <dbReference type="PROSITE" id="PS50157"/>
    </source>
</evidence>
<dbReference type="GO" id="GO:0008270">
    <property type="term" value="F:zinc ion binding"/>
    <property type="evidence" value="ECO:0007669"/>
    <property type="project" value="UniProtKB-KW"/>
</dbReference>
<feature type="non-terminal residue" evidence="11">
    <location>
        <position position="54"/>
    </location>
</feature>
<evidence type="ECO:0000256" key="1">
    <source>
        <dbReference type="ARBA" id="ARBA00004123"/>
    </source>
</evidence>
<gene>
    <name evidence="11" type="ORF">ACJMK2_005630</name>
</gene>
<evidence type="ECO:0000313" key="11">
    <source>
        <dbReference type="EMBL" id="KAL3863907.1"/>
    </source>
</evidence>
<sequence length="54" mass="6507">MREHEKRHRKEYSVYCEVCGKGFYGKNFLADHMRTHSGEKPYECPICQYRCAFS</sequence>
<reference evidence="11 12" key="1">
    <citation type="submission" date="2024-11" db="EMBL/GenBank/DDBJ databases">
        <title>Chromosome-level genome assembly of the freshwater bivalve Anodonta woodiana.</title>
        <authorList>
            <person name="Chen X."/>
        </authorList>
    </citation>
    <scope>NUCLEOTIDE SEQUENCE [LARGE SCALE GENOMIC DNA]</scope>
    <source>
        <strain evidence="11">MN2024</strain>
        <tissue evidence="11">Gills</tissue>
    </source>
</reference>
<proteinExistence type="predicted"/>
<evidence type="ECO:0000256" key="2">
    <source>
        <dbReference type="ARBA" id="ARBA00022723"/>
    </source>
</evidence>
<comment type="caution">
    <text evidence="11">The sequence shown here is derived from an EMBL/GenBank/DDBJ whole genome shotgun (WGS) entry which is preliminary data.</text>
</comment>
<dbReference type="FunFam" id="3.30.160.60:FF:001498">
    <property type="entry name" value="Zinc finger protein 404"/>
    <property type="match status" value="1"/>
</dbReference>
<name>A0ABD3VR10_SINWO</name>
<dbReference type="PANTHER" id="PTHR24399:SF23">
    <property type="entry name" value="C2H2-TYPE DOMAIN-CONTAINING PROTEIN"/>
    <property type="match status" value="1"/>
</dbReference>
<keyword evidence="4 9" id="KW-0863">Zinc-finger</keyword>
<evidence type="ECO:0000256" key="5">
    <source>
        <dbReference type="ARBA" id="ARBA00022833"/>
    </source>
</evidence>
<evidence type="ECO:0000256" key="9">
    <source>
        <dbReference type="PROSITE-ProRule" id="PRU00042"/>
    </source>
</evidence>
<keyword evidence="3" id="KW-0677">Repeat</keyword>
<dbReference type="EMBL" id="JBJQND010000010">
    <property type="protein sequence ID" value="KAL3863907.1"/>
    <property type="molecule type" value="Genomic_DNA"/>
</dbReference>
<keyword evidence="7" id="KW-0804">Transcription</keyword>
<keyword evidence="6" id="KW-0805">Transcription regulation</keyword>
<dbReference type="PROSITE" id="PS50157">
    <property type="entry name" value="ZINC_FINGER_C2H2_2"/>
    <property type="match status" value="1"/>
</dbReference>
<comment type="subcellular location">
    <subcellularLocation>
        <location evidence="1">Nucleus</location>
    </subcellularLocation>
</comment>
<keyword evidence="5" id="KW-0862">Zinc</keyword>
<evidence type="ECO:0000313" key="12">
    <source>
        <dbReference type="Proteomes" id="UP001634394"/>
    </source>
</evidence>
<keyword evidence="8" id="KW-0539">Nucleus</keyword>
<dbReference type="GO" id="GO:0005634">
    <property type="term" value="C:nucleus"/>
    <property type="evidence" value="ECO:0007669"/>
    <property type="project" value="UniProtKB-SubCell"/>
</dbReference>
<dbReference type="AlphaFoldDB" id="A0ABD3VR10"/>